<sequence>MRNIQAVSRRFVPILLLLLIGIAPLARAESAASTYLPIDAFFVEDWNEALAANPLAQGSGKNEALLELVMEGYMLEDDFANALNLQVLSAILPLLCEVTGGQIDSFAQAYGLPAGLVTHAYCVSLANVLRAEIALNPAESGSALQAQETFSLFLKSGNEAEKQLLRDGFTIEQLRELAQPYHLPPGFVAFLVLDPSWWDSDYQNDAAHIASLLPESGRWFSEDCWDDDDDGDDDDDWDDDDGDDDYGWDDDDWDDDDDDD</sequence>
<dbReference type="AlphaFoldDB" id="A0A9D1K6C4"/>
<proteinExistence type="predicted"/>
<dbReference type="InterPro" id="IPR016024">
    <property type="entry name" value="ARM-type_fold"/>
</dbReference>
<comment type="caution">
    <text evidence="2">The sequence shown here is derived from an EMBL/GenBank/DDBJ whole genome shotgun (WGS) entry which is preliminary data.</text>
</comment>
<reference evidence="2" key="2">
    <citation type="journal article" date="2021" name="PeerJ">
        <title>Extensive microbial diversity within the chicken gut microbiome revealed by metagenomics and culture.</title>
        <authorList>
            <person name="Gilroy R."/>
            <person name="Ravi A."/>
            <person name="Getino M."/>
            <person name="Pursley I."/>
            <person name="Horton D.L."/>
            <person name="Alikhan N.F."/>
            <person name="Baker D."/>
            <person name="Gharbi K."/>
            <person name="Hall N."/>
            <person name="Watson M."/>
            <person name="Adriaenssens E.M."/>
            <person name="Foster-Nyarko E."/>
            <person name="Jarju S."/>
            <person name="Secka A."/>
            <person name="Antonio M."/>
            <person name="Oren A."/>
            <person name="Chaudhuri R.R."/>
            <person name="La Ragione R."/>
            <person name="Hildebrand F."/>
            <person name="Pallen M.J."/>
        </authorList>
    </citation>
    <scope>NUCLEOTIDE SEQUENCE</scope>
    <source>
        <strain evidence="2">13766</strain>
    </source>
</reference>
<feature type="non-terminal residue" evidence="2">
    <location>
        <position position="260"/>
    </location>
</feature>
<feature type="compositionally biased region" description="Acidic residues" evidence="1">
    <location>
        <begin position="223"/>
        <end position="260"/>
    </location>
</feature>
<dbReference type="SUPFAM" id="SSF48371">
    <property type="entry name" value="ARM repeat"/>
    <property type="match status" value="1"/>
</dbReference>
<organism evidence="2 3">
    <name type="scientific">Candidatus Alectryocaccomicrobium excrementavium</name>
    <dbReference type="NCBI Taxonomy" id="2840668"/>
    <lineage>
        <taxon>Bacteria</taxon>
        <taxon>Bacillati</taxon>
        <taxon>Bacillota</taxon>
        <taxon>Clostridia</taxon>
        <taxon>Candidatus Alectryocaccomicrobium</taxon>
    </lineage>
</organism>
<gene>
    <name evidence="2" type="ORF">IAA84_01985</name>
</gene>
<protein>
    <submittedName>
        <fullName evidence="2">Uncharacterized protein</fullName>
    </submittedName>
</protein>
<reference evidence="2" key="1">
    <citation type="submission" date="2020-10" db="EMBL/GenBank/DDBJ databases">
        <authorList>
            <person name="Gilroy R."/>
        </authorList>
    </citation>
    <scope>NUCLEOTIDE SEQUENCE</scope>
    <source>
        <strain evidence="2">13766</strain>
    </source>
</reference>
<accession>A0A9D1K6C4</accession>
<dbReference type="EMBL" id="DVJN01000036">
    <property type="protein sequence ID" value="HIS91768.1"/>
    <property type="molecule type" value="Genomic_DNA"/>
</dbReference>
<dbReference type="Proteomes" id="UP000824140">
    <property type="component" value="Unassembled WGS sequence"/>
</dbReference>
<name>A0A9D1K6C4_9FIRM</name>
<evidence type="ECO:0000256" key="1">
    <source>
        <dbReference type="SAM" id="MobiDB-lite"/>
    </source>
</evidence>
<evidence type="ECO:0000313" key="2">
    <source>
        <dbReference type="EMBL" id="HIS91768.1"/>
    </source>
</evidence>
<evidence type="ECO:0000313" key="3">
    <source>
        <dbReference type="Proteomes" id="UP000824140"/>
    </source>
</evidence>
<feature type="region of interest" description="Disordered" evidence="1">
    <location>
        <begin position="222"/>
        <end position="260"/>
    </location>
</feature>